<evidence type="ECO:0008006" key="3">
    <source>
        <dbReference type="Google" id="ProtNLM"/>
    </source>
</evidence>
<dbReference type="Gramene" id="OIS95913">
    <property type="protein sequence ID" value="OIS95913"/>
    <property type="gene ID" value="A4A49_20396"/>
</dbReference>
<dbReference type="AlphaFoldDB" id="A0A1J6HU16"/>
<gene>
    <name evidence="1" type="ORF">A4A49_20396</name>
</gene>
<comment type="caution">
    <text evidence="1">The sequence shown here is derived from an EMBL/GenBank/DDBJ whole genome shotgun (WGS) entry which is preliminary data.</text>
</comment>
<keyword evidence="2" id="KW-1185">Reference proteome</keyword>
<name>A0A1J6HU16_NICAT</name>
<evidence type="ECO:0000313" key="1">
    <source>
        <dbReference type="EMBL" id="OIS95913.1"/>
    </source>
</evidence>
<evidence type="ECO:0000313" key="2">
    <source>
        <dbReference type="Proteomes" id="UP000187609"/>
    </source>
</evidence>
<dbReference type="SUPFAM" id="SSF52047">
    <property type="entry name" value="RNI-like"/>
    <property type="match status" value="1"/>
</dbReference>
<reference evidence="1" key="1">
    <citation type="submission" date="2016-11" db="EMBL/GenBank/DDBJ databases">
        <title>The genome of Nicotiana attenuata.</title>
        <authorList>
            <person name="Xu S."/>
            <person name="Brockmoeller T."/>
            <person name="Gaquerel E."/>
            <person name="Navarro A."/>
            <person name="Kuhl H."/>
            <person name="Gase K."/>
            <person name="Ling Z."/>
            <person name="Zhou W."/>
            <person name="Kreitzer C."/>
            <person name="Stanke M."/>
            <person name="Tang H."/>
            <person name="Lyons E."/>
            <person name="Pandey P."/>
            <person name="Pandey S.P."/>
            <person name="Timmermann B."/>
            <person name="Baldwin I.T."/>
        </authorList>
    </citation>
    <scope>NUCLEOTIDE SEQUENCE [LARGE SCALE GENOMIC DNA]</scope>
    <source>
        <strain evidence="1">UT</strain>
    </source>
</reference>
<sequence length="148" mass="16885">MPTTTTECCVIKVPRLVYLDLLHCDGTEYLNIVSPLLELLSVYDVHYLVLNCFMNCTKLRVLNLRFNKVVDNLIPDERSTLEKLLFSLAPTVEKLNLDSFFLELCAADMVPKMPPFIPNRLWHLSFFVDLDKLSPTSGALQLIKSVPI</sequence>
<proteinExistence type="predicted"/>
<dbReference type="Proteomes" id="UP000187609">
    <property type="component" value="Unassembled WGS sequence"/>
</dbReference>
<organism evidence="1 2">
    <name type="scientific">Nicotiana attenuata</name>
    <name type="common">Coyote tobacco</name>
    <dbReference type="NCBI Taxonomy" id="49451"/>
    <lineage>
        <taxon>Eukaryota</taxon>
        <taxon>Viridiplantae</taxon>
        <taxon>Streptophyta</taxon>
        <taxon>Embryophyta</taxon>
        <taxon>Tracheophyta</taxon>
        <taxon>Spermatophyta</taxon>
        <taxon>Magnoliopsida</taxon>
        <taxon>eudicotyledons</taxon>
        <taxon>Gunneridae</taxon>
        <taxon>Pentapetalae</taxon>
        <taxon>asterids</taxon>
        <taxon>lamiids</taxon>
        <taxon>Solanales</taxon>
        <taxon>Solanaceae</taxon>
        <taxon>Nicotianoideae</taxon>
        <taxon>Nicotianeae</taxon>
        <taxon>Nicotiana</taxon>
    </lineage>
</organism>
<dbReference type="EMBL" id="MJEQ01037194">
    <property type="protein sequence ID" value="OIS95913.1"/>
    <property type="molecule type" value="Genomic_DNA"/>
</dbReference>
<accession>A0A1J6HU16</accession>
<dbReference type="Gene3D" id="3.80.10.10">
    <property type="entry name" value="Ribonuclease Inhibitor"/>
    <property type="match status" value="1"/>
</dbReference>
<dbReference type="InterPro" id="IPR032675">
    <property type="entry name" value="LRR_dom_sf"/>
</dbReference>
<protein>
    <recommendedName>
        <fullName evidence="3">F-boxlrr-repeat protein</fullName>
    </recommendedName>
</protein>